<dbReference type="EMBL" id="CP154622">
    <property type="protein sequence ID" value="XAM41871.1"/>
    <property type="molecule type" value="Genomic_DNA"/>
</dbReference>
<evidence type="ECO:0000256" key="1">
    <source>
        <dbReference type="ARBA" id="ARBA00008814"/>
    </source>
</evidence>
<reference evidence="3 4" key="1">
    <citation type="submission" date="2024-04" db="EMBL/GenBank/DDBJ databases">
        <title>Isolation and characterization of novel acetogenic strains of the genera Terrisporobacter and Acetoanaerobium.</title>
        <authorList>
            <person name="Boeer T."/>
            <person name="Schueler M.A."/>
            <person name="Lueschen A."/>
            <person name="Eysell L."/>
            <person name="Droege J."/>
            <person name="Heinemann M."/>
            <person name="Engelhardt L."/>
            <person name="Basen M."/>
            <person name="Daniel R."/>
        </authorList>
    </citation>
    <scope>NUCLEOTIDE SEQUENCE [LARGE SCALE GENOMIC DNA]</scope>
    <source>
        <strain evidence="3 4">ELB</strain>
    </source>
</reference>
<comment type="similarity">
    <text evidence="1">Belongs to the bacterial solute-binding protein 8 family.</text>
</comment>
<feature type="domain" description="Fe/B12 periplasmic-binding" evidence="2">
    <location>
        <begin position="57"/>
        <end position="316"/>
    </location>
</feature>
<dbReference type="SUPFAM" id="SSF53807">
    <property type="entry name" value="Helical backbone' metal receptor"/>
    <property type="match status" value="1"/>
</dbReference>
<evidence type="ECO:0000259" key="2">
    <source>
        <dbReference type="PROSITE" id="PS50983"/>
    </source>
</evidence>
<protein>
    <recommendedName>
        <fullName evidence="2">Fe/B12 periplasmic-binding domain-containing protein</fullName>
    </recommendedName>
</protein>
<dbReference type="Gene3D" id="3.40.50.1980">
    <property type="entry name" value="Nitrogenase molybdenum iron protein domain"/>
    <property type="match status" value="2"/>
</dbReference>
<evidence type="ECO:0000313" key="4">
    <source>
        <dbReference type="Proteomes" id="UP001477947"/>
    </source>
</evidence>
<sequence length="338" mass="37930">MGKKLMSILMIGILTLTSIVGCQKANVKGDESTKSKKEVTITDFRGKEITLNVPVDKVVCLLNSGLNDMYMLGCKDKVVGIDKWTYDTKDIYETTSKIDERVKDKSLPAVDGNIEKIVALEPDAVIVWSESEDIKALEEKGIKVIGVQVNNFEDVQKKLELIAQICGKEERAQEIIKYTNGKLDEINKSLSKVSDKDKLNGVFTWGPSDLDFAGNNSTGNTILEYSGLKNSASKVNEEHFVASMEDAVAWNPQSVVIWNNQDVTPDTYYNDLKWKSVDAVKNKKVMQIPTAFHNDLWTVKYINAINMIANTFYPDAMGNKDIDQDQKDMMKFLYGIEL</sequence>
<gene>
    <name evidence="3" type="ORF">TPELB_21840</name>
</gene>
<dbReference type="PROSITE" id="PS50983">
    <property type="entry name" value="FE_B12_PBP"/>
    <property type="match status" value="1"/>
</dbReference>
<dbReference type="PROSITE" id="PS51257">
    <property type="entry name" value="PROKAR_LIPOPROTEIN"/>
    <property type="match status" value="1"/>
</dbReference>
<organism evidence="3 4">
    <name type="scientific">Terrisporobacter petrolearius</name>
    <dbReference type="NCBI Taxonomy" id="1460447"/>
    <lineage>
        <taxon>Bacteria</taxon>
        <taxon>Bacillati</taxon>
        <taxon>Bacillota</taxon>
        <taxon>Clostridia</taxon>
        <taxon>Peptostreptococcales</taxon>
        <taxon>Peptostreptococcaceae</taxon>
        <taxon>Terrisporobacter</taxon>
    </lineage>
</organism>
<dbReference type="Proteomes" id="UP001477947">
    <property type="component" value="Chromosome"/>
</dbReference>
<keyword evidence="4" id="KW-1185">Reference proteome</keyword>
<name>A0ABZ3FGM6_9FIRM</name>
<accession>A0ABZ3FGM6</accession>
<dbReference type="Pfam" id="PF01497">
    <property type="entry name" value="Peripla_BP_2"/>
    <property type="match status" value="1"/>
</dbReference>
<dbReference type="InterPro" id="IPR002491">
    <property type="entry name" value="ABC_transptr_periplasmic_BD"/>
</dbReference>
<proteinExistence type="inferred from homology"/>
<evidence type="ECO:0000313" key="3">
    <source>
        <dbReference type="EMBL" id="XAM41871.1"/>
    </source>
</evidence>
<dbReference type="PANTHER" id="PTHR30535:SF34">
    <property type="entry name" value="MOLYBDATE-BINDING PROTEIN MOLA"/>
    <property type="match status" value="1"/>
</dbReference>
<dbReference type="InterPro" id="IPR050902">
    <property type="entry name" value="ABC_Transporter_SBP"/>
</dbReference>
<dbReference type="RefSeq" id="WP_343337073.1">
    <property type="nucleotide sequence ID" value="NZ_CP154622.1"/>
</dbReference>
<dbReference type="PANTHER" id="PTHR30535">
    <property type="entry name" value="VITAMIN B12-BINDING PROTEIN"/>
    <property type="match status" value="1"/>
</dbReference>